<name>A0A8S3CD74_9BILA</name>
<protein>
    <submittedName>
        <fullName evidence="2">Uncharacterized protein</fullName>
    </submittedName>
</protein>
<gene>
    <name evidence="2" type="ORF">BYL167_LOCUS50795</name>
</gene>
<evidence type="ECO:0000313" key="2">
    <source>
        <dbReference type="EMBL" id="CAF4866820.1"/>
    </source>
</evidence>
<evidence type="ECO:0000313" key="3">
    <source>
        <dbReference type="Proteomes" id="UP000681967"/>
    </source>
</evidence>
<dbReference type="EMBL" id="CAJOBH010157334">
    <property type="protein sequence ID" value="CAF4866820.1"/>
    <property type="molecule type" value="Genomic_DNA"/>
</dbReference>
<sequence length="182" mass="20614">MEFNPEGLGQFIHRLVVRHTTDIQESDVEVTDDNSSSSSSSSSSSANATEPNTKRYCLMIFNDPELSQDLKRKTRRKQETVNRQQQTSPVTSQTVATTAQQDDDDDEDEDDEDEDEEQVAEGFDDIFDIIDDATDTLEYTDEELNRYFLSGHLPSMVSEGEEEIIDDDIFKDDDGVVIVEVN</sequence>
<evidence type="ECO:0000256" key="1">
    <source>
        <dbReference type="SAM" id="MobiDB-lite"/>
    </source>
</evidence>
<organism evidence="2 3">
    <name type="scientific">Rotaria magnacalcarata</name>
    <dbReference type="NCBI Taxonomy" id="392030"/>
    <lineage>
        <taxon>Eukaryota</taxon>
        <taxon>Metazoa</taxon>
        <taxon>Spiralia</taxon>
        <taxon>Gnathifera</taxon>
        <taxon>Rotifera</taxon>
        <taxon>Eurotatoria</taxon>
        <taxon>Bdelloidea</taxon>
        <taxon>Philodinida</taxon>
        <taxon>Philodinidae</taxon>
        <taxon>Rotaria</taxon>
    </lineage>
</organism>
<dbReference type="AlphaFoldDB" id="A0A8S3CD74"/>
<feature type="compositionally biased region" description="Low complexity" evidence="1">
    <location>
        <begin position="84"/>
        <end position="100"/>
    </location>
</feature>
<feature type="region of interest" description="Disordered" evidence="1">
    <location>
        <begin position="24"/>
        <end position="56"/>
    </location>
</feature>
<accession>A0A8S3CD74</accession>
<comment type="caution">
    <text evidence="2">The sequence shown here is derived from an EMBL/GenBank/DDBJ whole genome shotgun (WGS) entry which is preliminary data.</text>
</comment>
<reference evidence="2" key="1">
    <citation type="submission" date="2021-02" db="EMBL/GenBank/DDBJ databases">
        <authorList>
            <person name="Nowell W R."/>
        </authorList>
    </citation>
    <scope>NUCLEOTIDE SEQUENCE</scope>
</reference>
<feature type="compositionally biased region" description="Low complexity" evidence="1">
    <location>
        <begin position="35"/>
        <end position="45"/>
    </location>
</feature>
<feature type="region of interest" description="Disordered" evidence="1">
    <location>
        <begin position="68"/>
        <end position="119"/>
    </location>
</feature>
<proteinExistence type="predicted"/>
<dbReference type="Proteomes" id="UP000681967">
    <property type="component" value="Unassembled WGS sequence"/>
</dbReference>
<feature type="compositionally biased region" description="Acidic residues" evidence="1">
    <location>
        <begin position="101"/>
        <end position="119"/>
    </location>
</feature>